<comment type="subcellular location">
    <subcellularLocation>
        <location evidence="1">Cell membrane</location>
        <topology evidence="1">Multi-pass membrane protein</topology>
    </subcellularLocation>
</comment>
<accession>A0A7W4UHA1</accession>
<feature type="transmembrane region" description="Helical" evidence="6">
    <location>
        <begin position="32"/>
        <end position="52"/>
    </location>
</feature>
<organism evidence="8 9">
    <name type="scientific">Cellulomonas cellasea</name>
    <dbReference type="NCBI Taxonomy" id="43670"/>
    <lineage>
        <taxon>Bacteria</taxon>
        <taxon>Bacillati</taxon>
        <taxon>Actinomycetota</taxon>
        <taxon>Actinomycetes</taxon>
        <taxon>Micrococcales</taxon>
        <taxon>Cellulomonadaceae</taxon>
        <taxon>Cellulomonas</taxon>
    </lineage>
</organism>
<feature type="transmembrane region" description="Helical" evidence="6">
    <location>
        <begin position="496"/>
        <end position="514"/>
    </location>
</feature>
<dbReference type="InterPro" id="IPR020846">
    <property type="entry name" value="MFS_dom"/>
</dbReference>
<dbReference type="InterPro" id="IPR011701">
    <property type="entry name" value="MFS"/>
</dbReference>
<name>A0A7W4UHA1_9CELL</name>
<protein>
    <submittedName>
        <fullName evidence="8">MFS family permease</fullName>
    </submittedName>
</protein>
<feature type="domain" description="Major facilitator superfamily (MFS) profile" evidence="7">
    <location>
        <begin position="30"/>
        <end position="523"/>
    </location>
</feature>
<evidence type="ECO:0000256" key="4">
    <source>
        <dbReference type="ARBA" id="ARBA00023136"/>
    </source>
</evidence>
<evidence type="ECO:0000259" key="7">
    <source>
        <dbReference type="PROSITE" id="PS50850"/>
    </source>
</evidence>
<evidence type="ECO:0000256" key="5">
    <source>
        <dbReference type="SAM" id="MobiDB-lite"/>
    </source>
</evidence>
<feature type="region of interest" description="Disordered" evidence="5">
    <location>
        <begin position="1"/>
        <end position="21"/>
    </location>
</feature>
<feature type="transmembrane region" description="Helical" evidence="6">
    <location>
        <begin position="429"/>
        <end position="451"/>
    </location>
</feature>
<dbReference type="Proteomes" id="UP000518206">
    <property type="component" value="Unassembled WGS sequence"/>
</dbReference>
<feature type="transmembrane region" description="Helical" evidence="6">
    <location>
        <begin position="472"/>
        <end position="490"/>
    </location>
</feature>
<dbReference type="Pfam" id="PF07690">
    <property type="entry name" value="MFS_1"/>
    <property type="match status" value="1"/>
</dbReference>
<sequence length="524" mass="51908">MTDPETSATDTAAGAPPPSTSPFVPGLRATTLGMLALVALGAFEALAVSTAMPTVVADLGGVELYATAFAGPVAAGVVGLTVAGLWSDRRSPVPPLLTGVALFLAGLVVAGLAGSMPVLVAGRVVQGVGSGLYSVVLYVVVARVYPEATRPRVFAAFAAAWVVPGLIGPFLAGVIVEQAGWRWVFLGVPLLAVPAVLALWPSLTAIRQGPPARPEPVDPEPDGVTAVNGGAPASGTSASSTSASSRPASSRSASATSGDAPATGPSGDRGADARASTRLVALSVVAAVGVLALHHAGRQRGAEALGWTVAGGAAVALTLPRMLPTGTLRAARGLPTVIALRGLLSAAFTAAEVFMPLLLQTHRGLGPSAAGAVLTCAAVSWSTGSWLRGRGFGGWSDVRWLRVGAAGMVAGIAVVALVVAPAVPVAAAYAGWTVAGLGMGLAFPTTSLLTLRLSPPESQGANSSALQIMDSVSIALVLALSGALLTALGGPAALRAFAAGFALAAAVALAAALVSHRVVPRRDR</sequence>
<feature type="transmembrane region" description="Helical" evidence="6">
    <location>
        <begin position="93"/>
        <end position="114"/>
    </location>
</feature>
<comment type="caution">
    <text evidence="8">The sequence shown here is derived from an EMBL/GenBank/DDBJ whole genome shotgun (WGS) entry which is preliminary data.</text>
</comment>
<dbReference type="GO" id="GO:0005886">
    <property type="term" value="C:plasma membrane"/>
    <property type="evidence" value="ECO:0007669"/>
    <property type="project" value="UniProtKB-SubCell"/>
</dbReference>
<feature type="transmembrane region" description="Helical" evidence="6">
    <location>
        <begin position="365"/>
        <end position="387"/>
    </location>
</feature>
<dbReference type="InterPro" id="IPR036259">
    <property type="entry name" value="MFS_trans_sf"/>
</dbReference>
<proteinExistence type="predicted"/>
<feature type="transmembrane region" description="Helical" evidence="6">
    <location>
        <begin position="279"/>
        <end position="298"/>
    </location>
</feature>
<feature type="transmembrane region" description="Helical" evidence="6">
    <location>
        <begin position="153"/>
        <end position="175"/>
    </location>
</feature>
<feature type="transmembrane region" description="Helical" evidence="6">
    <location>
        <begin position="64"/>
        <end position="86"/>
    </location>
</feature>
<keyword evidence="2 6" id="KW-0812">Transmembrane</keyword>
<evidence type="ECO:0000256" key="1">
    <source>
        <dbReference type="ARBA" id="ARBA00004651"/>
    </source>
</evidence>
<keyword evidence="3 6" id="KW-1133">Transmembrane helix</keyword>
<evidence type="ECO:0000256" key="3">
    <source>
        <dbReference type="ARBA" id="ARBA00022989"/>
    </source>
</evidence>
<feature type="compositionally biased region" description="Low complexity" evidence="5">
    <location>
        <begin position="1"/>
        <end position="14"/>
    </location>
</feature>
<gene>
    <name evidence="8" type="ORF">FHR80_002478</name>
</gene>
<feature type="transmembrane region" description="Helical" evidence="6">
    <location>
        <begin position="181"/>
        <end position="200"/>
    </location>
</feature>
<dbReference type="EMBL" id="JACHVX010000003">
    <property type="protein sequence ID" value="MBB2923553.1"/>
    <property type="molecule type" value="Genomic_DNA"/>
</dbReference>
<dbReference type="GO" id="GO:0022857">
    <property type="term" value="F:transmembrane transporter activity"/>
    <property type="evidence" value="ECO:0007669"/>
    <property type="project" value="InterPro"/>
</dbReference>
<dbReference type="PROSITE" id="PS50850">
    <property type="entry name" value="MFS"/>
    <property type="match status" value="1"/>
</dbReference>
<dbReference type="PANTHER" id="PTHR23501">
    <property type="entry name" value="MAJOR FACILITATOR SUPERFAMILY"/>
    <property type="match status" value="1"/>
</dbReference>
<evidence type="ECO:0000313" key="8">
    <source>
        <dbReference type="EMBL" id="MBB2923553.1"/>
    </source>
</evidence>
<feature type="transmembrane region" description="Helical" evidence="6">
    <location>
        <begin position="335"/>
        <end position="359"/>
    </location>
</feature>
<dbReference type="Gene3D" id="1.20.1250.20">
    <property type="entry name" value="MFS general substrate transporter like domains"/>
    <property type="match status" value="1"/>
</dbReference>
<dbReference type="AlphaFoldDB" id="A0A7W4UHA1"/>
<dbReference type="RefSeq" id="WP_183296371.1">
    <property type="nucleotide sequence ID" value="NZ_JACHVX010000003.1"/>
</dbReference>
<reference evidence="8 9" key="2">
    <citation type="submission" date="2020-08" db="EMBL/GenBank/DDBJ databases">
        <authorList>
            <person name="Partida-Martinez L."/>
            <person name="Huntemann M."/>
            <person name="Clum A."/>
            <person name="Wang J."/>
            <person name="Palaniappan K."/>
            <person name="Ritter S."/>
            <person name="Chen I.-M."/>
            <person name="Stamatis D."/>
            <person name="Reddy T."/>
            <person name="O'Malley R."/>
            <person name="Daum C."/>
            <person name="Shapiro N."/>
            <person name="Ivanova N."/>
            <person name="Kyrpides N."/>
            <person name="Woyke T."/>
        </authorList>
    </citation>
    <scope>NUCLEOTIDE SEQUENCE [LARGE SCALE GENOMIC DNA]</scope>
    <source>
        <strain evidence="8 9">RAS26</strain>
    </source>
</reference>
<feature type="transmembrane region" description="Helical" evidence="6">
    <location>
        <begin position="399"/>
        <end position="423"/>
    </location>
</feature>
<feature type="region of interest" description="Disordered" evidence="5">
    <location>
        <begin position="208"/>
        <end position="272"/>
    </location>
</feature>
<dbReference type="Gene3D" id="1.20.1720.10">
    <property type="entry name" value="Multidrug resistance protein D"/>
    <property type="match status" value="1"/>
</dbReference>
<dbReference type="PANTHER" id="PTHR23501:SF154">
    <property type="entry name" value="MULTIDRUG-EFFLUX TRANSPORTER RV1634-RELATED"/>
    <property type="match status" value="1"/>
</dbReference>
<evidence type="ECO:0000256" key="2">
    <source>
        <dbReference type="ARBA" id="ARBA00022692"/>
    </source>
</evidence>
<feature type="transmembrane region" description="Helical" evidence="6">
    <location>
        <begin position="120"/>
        <end position="141"/>
    </location>
</feature>
<feature type="transmembrane region" description="Helical" evidence="6">
    <location>
        <begin position="304"/>
        <end position="323"/>
    </location>
</feature>
<evidence type="ECO:0000313" key="9">
    <source>
        <dbReference type="Proteomes" id="UP000518206"/>
    </source>
</evidence>
<keyword evidence="4 6" id="KW-0472">Membrane</keyword>
<feature type="compositionally biased region" description="Low complexity" evidence="5">
    <location>
        <begin position="229"/>
        <end position="258"/>
    </location>
</feature>
<dbReference type="SUPFAM" id="SSF103473">
    <property type="entry name" value="MFS general substrate transporter"/>
    <property type="match status" value="1"/>
</dbReference>
<reference evidence="8 9" key="1">
    <citation type="submission" date="2020-08" db="EMBL/GenBank/DDBJ databases">
        <title>The Agave Microbiome: Exploring the role of microbial communities in plant adaptations to desert environments.</title>
        <authorList>
            <person name="Partida-Martinez L.P."/>
        </authorList>
    </citation>
    <scope>NUCLEOTIDE SEQUENCE [LARGE SCALE GENOMIC DNA]</scope>
    <source>
        <strain evidence="8 9">RAS26</strain>
    </source>
</reference>
<evidence type="ECO:0000256" key="6">
    <source>
        <dbReference type="SAM" id="Phobius"/>
    </source>
</evidence>